<evidence type="ECO:0000259" key="11">
    <source>
        <dbReference type="Pfam" id="PF08244"/>
    </source>
</evidence>
<evidence type="ECO:0000256" key="4">
    <source>
        <dbReference type="ARBA" id="ARBA00019623"/>
    </source>
</evidence>
<dbReference type="SUPFAM" id="SSF75005">
    <property type="entry name" value="Arabinanase/levansucrase/invertase"/>
    <property type="match status" value="1"/>
</dbReference>
<evidence type="ECO:0000256" key="5">
    <source>
        <dbReference type="ARBA" id="ARBA00022801"/>
    </source>
</evidence>
<dbReference type="PANTHER" id="PTHR43101">
    <property type="entry name" value="BETA-FRUCTOSIDASE"/>
    <property type="match status" value="1"/>
</dbReference>
<dbReference type="EC" id="3.2.1.26" evidence="3 8"/>
<dbReference type="GO" id="GO:0005975">
    <property type="term" value="P:carbohydrate metabolic process"/>
    <property type="evidence" value="ECO:0007669"/>
    <property type="project" value="InterPro"/>
</dbReference>
<dbReference type="SMART" id="SM00640">
    <property type="entry name" value="Glyco_32"/>
    <property type="match status" value="1"/>
</dbReference>
<dbReference type="InterPro" id="IPR023296">
    <property type="entry name" value="Glyco_hydro_beta-prop_sf"/>
</dbReference>
<evidence type="ECO:0000259" key="10">
    <source>
        <dbReference type="Pfam" id="PF00251"/>
    </source>
</evidence>
<evidence type="ECO:0000256" key="1">
    <source>
        <dbReference type="ARBA" id="ARBA00004914"/>
    </source>
</evidence>
<dbReference type="Pfam" id="PF08244">
    <property type="entry name" value="Glyco_hydro_32C"/>
    <property type="match status" value="1"/>
</dbReference>
<dbReference type="AlphaFoldDB" id="A0AAE8KAD3"/>
<name>A0AAE8KAD3_STRSA</name>
<dbReference type="Pfam" id="PF00251">
    <property type="entry name" value="Glyco_hydro_32N"/>
    <property type="match status" value="1"/>
</dbReference>
<dbReference type="InterPro" id="IPR051214">
    <property type="entry name" value="GH32_Enzymes"/>
</dbReference>
<dbReference type="InterPro" id="IPR013320">
    <property type="entry name" value="ConA-like_dom_sf"/>
</dbReference>
<evidence type="ECO:0000256" key="9">
    <source>
        <dbReference type="RuleBase" id="RU365015"/>
    </source>
</evidence>
<dbReference type="InterPro" id="IPR001362">
    <property type="entry name" value="Glyco_hydro_32"/>
</dbReference>
<dbReference type="CDD" id="cd18623">
    <property type="entry name" value="GH32_ScrB-like"/>
    <property type="match status" value="1"/>
</dbReference>
<comment type="pathway">
    <text evidence="1 9">Glycan biosynthesis; sucrose metabolism.</text>
</comment>
<dbReference type="GO" id="GO:0004564">
    <property type="term" value="F:beta-fructofuranosidase activity"/>
    <property type="evidence" value="ECO:0007669"/>
    <property type="project" value="UniProtKB-EC"/>
</dbReference>
<sequence>MTEEKELAWTTEQRYRRYEDWTQKEIQHIKDNIAKSPWRTTYHVEPQTGLLNDPNGFSYFDGKWVVFYQNFPFGAVHGLKCWVQLESDDLVHFTETGLRVLPDTPLDSQGAYSGSAMQFDDKLFLFYTGNVRDENWVRHPYQIGALLDKSGRLEKIDKVLIEQPTEATDHFRDPQIFNYKGQFYTIVGGQNLDKQGYVKLYKAVDNDYTKWEVIGDLDFSNDKTAYMMECPNLVFINDQPVLLYCPQGLSKDVLNYGNIYPNMYKIGQSFDTNKATMIDPSPIQNLDYGFDCYATQAFNAPDGRALAVSWLGLPDVEYPSDRFDYQGAFSLVKELTLKDGKLYQYPVPAIKNLRAEEQPFANLAESKNSYELELKFAADTEHEIVLFADKDGKGLRINFDLKAGQVTVDRSQAGEPFALDFGTSRSCNIDKETTNASIFIDKSIFEIFINKGEKVFSGRVFPREDQTGIAITKGNPTGTYYELDYGRKAN</sequence>
<evidence type="ECO:0000256" key="6">
    <source>
        <dbReference type="ARBA" id="ARBA00023295"/>
    </source>
</evidence>
<keyword evidence="9" id="KW-0963">Cytoplasm</keyword>
<dbReference type="SUPFAM" id="SSF49899">
    <property type="entry name" value="Concanavalin A-like lectins/glucanases"/>
    <property type="match status" value="1"/>
</dbReference>
<evidence type="ECO:0000313" key="12">
    <source>
        <dbReference type="EMBL" id="RSI08619.1"/>
    </source>
</evidence>
<dbReference type="Proteomes" id="UP000272846">
    <property type="component" value="Unassembled WGS sequence"/>
</dbReference>
<comment type="similarity">
    <text evidence="2 8">Belongs to the glycosyl hydrolase 32 family.</text>
</comment>
<comment type="subcellular location">
    <subcellularLocation>
        <location evidence="9">Cytoplasm</location>
    </subcellularLocation>
</comment>
<evidence type="ECO:0000256" key="2">
    <source>
        <dbReference type="ARBA" id="ARBA00009902"/>
    </source>
</evidence>
<dbReference type="EMBL" id="RJMK01000002">
    <property type="protein sequence ID" value="RSI08619.1"/>
    <property type="molecule type" value="Genomic_DNA"/>
</dbReference>
<organism evidence="12 13">
    <name type="scientific">Streptococcus sanguinis</name>
    <dbReference type="NCBI Taxonomy" id="1305"/>
    <lineage>
        <taxon>Bacteria</taxon>
        <taxon>Bacillati</taxon>
        <taxon>Bacillota</taxon>
        <taxon>Bacilli</taxon>
        <taxon>Lactobacillales</taxon>
        <taxon>Streptococcaceae</taxon>
        <taxon>Streptococcus</taxon>
    </lineage>
</organism>
<evidence type="ECO:0000256" key="3">
    <source>
        <dbReference type="ARBA" id="ARBA00012758"/>
    </source>
</evidence>
<dbReference type="Gene3D" id="2.115.10.20">
    <property type="entry name" value="Glycosyl hydrolase domain, family 43"/>
    <property type="match status" value="1"/>
</dbReference>
<dbReference type="InterPro" id="IPR018053">
    <property type="entry name" value="Glyco_hydro_32_AS"/>
</dbReference>
<keyword evidence="9" id="KW-0119">Carbohydrate metabolism</keyword>
<reference evidence="12 13" key="1">
    <citation type="submission" date="2018-11" db="EMBL/GenBank/DDBJ databases">
        <title>Species Designations Belie Phenotypic and Genotypic Heterogeneity in Oral Streptococci.</title>
        <authorList>
            <person name="Velsko I."/>
        </authorList>
    </citation>
    <scope>NUCLEOTIDE SEQUENCE [LARGE SCALE GENOMIC DNA]</scope>
    <source>
        <strain evidence="12 13">KLC04</strain>
    </source>
</reference>
<dbReference type="NCBIfam" id="TIGR01322">
    <property type="entry name" value="scrB_fam"/>
    <property type="match status" value="1"/>
</dbReference>
<comment type="catalytic activity">
    <reaction evidence="8">
        <text>Hydrolysis of terminal non-reducing beta-D-fructofuranoside residues in beta-D-fructofuranosides.</text>
        <dbReference type="EC" id="3.2.1.26"/>
    </reaction>
</comment>
<accession>A0AAE8KAD3</accession>
<keyword evidence="6 8" id="KW-0326">Glycosidase</keyword>
<dbReference type="PANTHER" id="PTHR43101:SF1">
    <property type="entry name" value="BETA-FRUCTOSIDASE"/>
    <property type="match status" value="1"/>
</dbReference>
<dbReference type="InterPro" id="IPR013148">
    <property type="entry name" value="Glyco_hydro_32_N"/>
</dbReference>
<dbReference type="InterPro" id="IPR006232">
    <property type="entry name" value="Suc6P_hydrolase"/>
</dbReference>
<evidence type="ECO:0000256" key="8">
    <source>
        <dbReference type="RuleBase" id="RU362110"/>
    </source>
</evidence>
<keyword evidence="5 8" id="KW-0378">Hydrolase</keyword>
<dbReference type="Gene3D" id="2.60.120.560">
    <property type="entry name" value="Exo-inulinase, domain 1"/>
    <property type="match status" value="1"/>
</dbReference>
<feature type="domain" description="Glycosyl hydrolase family 32 N-terminal" evidence="10">
    <location>
        <begin position="43"/>
        <end position="346"/>
    </location>
</feature>
<evidence type="ECO:0000313" key="13">
    <source>
        <dbReference type="Proteomes" id="UP000272846"/>
    </source>
</evidence>
<dbReference type="GO" id="GO:0005737">
    <property type="term" value="C:cytoplasm"/>
    <property type="evidence" value="ECO:0007669"/>
    <property type="project" value="UniProtKB-SubCell"/>
</dbReference>
<dbReference type="InterPro" id="IPR013189">
    <property type="entry name" value="Glyco_hydro_32_C"/>
</dbReference>
<comment type="caution">
    <text evidence="12">The sequence shown here is derived from an EMBL/GenBank/DDBJ whole genome shotgun (WGS) entry which is preliminary data.</text>
</comment>
<proteinExistence type="inferred from homology"/>
<evidence type="ECO:0000256" key="7">
    <source>
        <dbReference type="ARBA" id="ARBA00033367"/>
    </source>
</evidence>
<comment type="function">
    <text evidence="9">Enables the bacterium to metabolize sucrose as a sole carbon source.</text>
</comment>
<gene>
    <name evidence="12" type="primary">scrB</name>
    <name evidence="12" type="ORF">D8888_06330</name>
</gene>
<feature type="domain" description="Glycosyl hydrolase family 32 C-terminal" evidence="11">
    <location>
        <begin position="365"/>
        <end position="474"/>
    </location>
</feature>
<dbReference type="PROSITE" id="PS00609">
    <property type="entry name" value="GLYCOSYL_HYDROL_F32"/>
    <property type="match status" value="1"/>
</dbReference>
<protein>
    <recommendedName>
        <fullName evidence="4 8">Sucrose-6-phosphate hydrolase</fullName>
        <ecNumber evidence="3 8">3.2.1.26</ecNumber>
    </recommendedName>
    <alternativeName>
        <fullName evidence="7 9">Invertase</fullName>
    </alternativeName>
</protein>